<dbReference type="Proteomes" id="UP001301769">
    <property type="component" value="Unassembled WGS sequence"/>
</dbReference>
<organism evidence="3 4">
    <name type="scientific">Rhypophila decipiens</name>
    <dbReference type="NCBI Taxonomy" id="261697"/>
    <lineage>
        <taxon>Eukaryota</taxon>
        <taxon>Fungi</taxon>
        <taxon>Dikarya</taxon>
        <taxon>Ascomycota</taxon>
        <taxon>Pezizomycotina</taxon>
        <taxon>Sordariomycetes</taxon>
        <taxon>Sordariomycetidae</taxon>
        <taxon>Sordariales</taxon>
        <taxon>Naviculisporaceae</taxon>
        <taxon>Rhypophila</taxon>
    </lineage>
</organism>
<dbReference type="EMBL" id="MU858255">
    <property type="protein sequence ID" value="KAK4208170.1"/>
    <property type="molecule type" value="Genomic_DNA"/>
</dbReference>
<accession>A0AAN6XX08</accession>
<evidence type="ECO:0000256" key="2">
    <source>
        <dbReference type="SAM" id="SignalP"/>
    </source>
</evidence>
<evidence type="ECO:0000313" key="4">
    <source>
        <dbReference type="Proteomes" id="UP001301769"/>
    </source>
</evidence>
<feature type="region of interest" description="Disordered" evidence="1">
    <location>
        <begin position="212"/>
        <end position="231"/>
    </location>
</feature>
<reference evidence="3" key="2">
    <citation type="submission" date="2023-05" db="EMBL/GenBank/DDBJ databases">
        <authorList>
            <consortium name="Lawrence Berkeley National Laboratory"/>
            <person name="Steindorff A."/>
            <person name="Hensen N."/>
            <person name="Bonometti L."/>
            <person name="Westerberg I."/>
            <person name="Brannstrom I.O."/>
            <person name="Guillou S."/>
            <person name="Cros-Aarteil S."/>
            <person name="Calhoun S."/>
            <person name="Haridas S."/>
            <person name="Kuo A."/>
            <person name="Mondo S."/>
            <person name="Pangilinan J."/>
            <person name="Riley R."/>
            <person name="Labutti K."/>
            <person name="Andreopoulos B."/>
            <person name="Lipzen A."/>
            <person name="Chen C."/>
            <person name="Yanf M."/>
            <person name="Daum C."/>
            <person name="Ng V."/>
            <person name="Clum A."/>
            <person name="Ohm R."/>
            <person name="Martin F."/>
            <person name="Silar P."/>
            <person name="Natvig D."/>
            <person name="Lalanne C."/>
            <person name="Gautier V."/>
            <person name="Ament-Velasquez S.L."/>
            <person name="Kruys A."/>
            <person name="Hutchinson M.I."/>
            <person name="Powell A.J."/>
            <person name="Barry K."/>
            <person name="Miller A.N."/>
            <person name="Grigoriev I.V."/>
            <person name="Debuchy R."/>
            <person name="Gladieux P."/>
            <person name="Thoren M.H."/>
            <person name="Johannesson H."/>
        </authorList>
    </citation>
    <scope>NUCLEOTIDE SEQUENCE</scope>
    <source>
        <strain evidence="3">PSN293</strain>
    </source>
</reference>
<protein>
    <recommendedName>
        <fullName evidence="5">GPI anchored protein</fullName>
    </recommendedName>
</protein>
<evidence type="ECO:0008006" key="5">
    <source>
        <dbReference type="Google" id="ProtNLM"/>
    </source>
</evidence>
<feature type="chain" id="PRO_5042851461" description="GPI anchored protein" evidence="2">
    <location>
        <begin position="20"/>
        <end position="253"/>
    </location>
</feature>
<evidence type="ECO:0000256" key="1">
    <source>
        <dbReference type="SAM" id="MobiDB-lite"/>
    </source>
</evidence>
<sequence>MRPIGFLCLAMATAVQVIAKSDITPVLTAGRRSSQQAVRGVSLIPRQFSDCACYDAAFGGGGCGQCTRYSSGACECPSYATNNPCNSVLNRCQITASGLGQTCPSLSCDVAELSGDEGQTSICPSGQQPCGTSGELCISEKYICCGTNSFGQPLACSSGQVCNSDGTCGSGSVGDGDGDRGDDEDDSVSVSSFVSAAYPSSSYGALAGTSTESSTATTTAPGNVRTTGSASSWAGGVSGQKMWIGFVGAVLLL</sequence>
<reference evidence="3" key="1">
    <citation type="journal article" date="2023" name="Mol. Phylogenet. Evol.">
        <title>Genome-scale phylogeny and comparative genomics of the fungal order Sordariales.</title>
        <authorList>
            <person name="Hensen N."/>
            <person name="Bonometti L."/>
            <person name="Westerberg I."/>
            <person name="Brannstrom I.O."/>
            <person name="Guillou S."/>
            <person name="Cros-Aarteil S."/>
            <person name="Calhoun S."/>
            <person name="Haridas S."/>
            <person name="Kuo A."/>
            <person name="Mondo S."/>
            <person name="Pangilinan J."/>
            <person name="Riley R."/>
            <person name="LaButti K."/>
            <person name="Andreopoulos B."/>
            <person name="Lipzen A."/>
            <person name="Chen C."/>
            <person name="Yan M."/>
            <person name="Daum C."/>
            <person name="Ng V."/>
            <person name="Clum A."/>
            <person name="Steindorff A."/>
            <person name="Ohm R.A."/>
            <person name="Martin F."/>
            <person name="Silar P."/>
            <person name="Natvig D.O."/>
            <person name="Lalanne C."/>
            <person name="Gautier V."/>
            <person name="Ament-Velasquez S.L."/>
            <person name="Kruys A."/>
            <person name="Hutchinson M.I."/>
            <person name="Powell A.J."/>
            <person name="Barry K."/>
            <person name="Miller A.N."/>
            <person name="Grigoriev I.V."/>
            <person name="Debuchy R."/>
            <person name="Gladieux P."/>
            <person name="Hiltunen Thoren M."/>
            <person name="Johannesson H."/>
        </authorList>
    </citation>
    <scope>NUCLEOTIDE SEQUENCE</scope>
    <source>
        <strain evidence="3">PSN293</strain>
    </source>
</reference>
<name>A0AAN6XX08_9PEZI</name>
<keyword evidence="2" id="KW-0732">Signal</keyword>
<dbReference type="AlphaFoldDB" id="A0AAN6XX08"/>
<gene>
    <name evidence="3" type="ORF">QBC37DRAFT_405540</name>
</gene>
<feature type="signal peptide" evidence="2">
    <location>
        <begin position="1"/>
        <end position="19"/>
    </location>
</feature>
<comment type="caution">
    <text evidence="3">The sequence shown here is derived from an EMBL/GenBank/DDBJ whole genome shotgun (WGS) entry which is preliminary data.</text>
</comment>
<keyword evidence="4" id="KW-1185">Reference proteome</keyword>
<evidence type="ECO:0000313" key="3">
    <source>
        <dbReference type="EMBL" id="KAK4208170.1"/>
    </source>
</evidence>
<proteinExistence type="predicted"/>